<reference evidence="1" key="2">
    <citation type="submission" date="2023-05" db="EMBL/GenBank/DDBJ databases">
        <authorList>
            <consortium name="Lawrence Berkeley National Laboratory"/>
            <person name="Steindorff A."/>
            <person name="Hensen N."/>
            <person name="Bonometti L."/>
            <person name="Westerberg I."/>
            <person name="Brannstrom I.O."/>
            <person name="Guillou S."/>
            <person name="Cros-Aarteil S."/>
            <person name="Calhoun S."/>
            <person name="Haridas S."/>
            <person name="Kuo A."/>
            <person name="Mondo S."/>
            <person name="Pangilinan J."/>
            <person name="Riley R."/>
            <person name="Labutti K."/>
            <person name="Andreopoulos B."/>
            <person name="Lipzen A."/>
            <person name="Chen C."/>
            <person name="Yanf M."/>
            <person name="Daum C."/>
            <person name="Ng V."/>
            <person name="Clum A."/>
            <person name="Ohm R."/>
            <person name="Martin F."/>
            <person name="Silar P."/>
            <person name="Natvig D."/>
            <person name="Lalanne C."/>
            <person name="Gautier V."/>
            <person name="Ament-Velasquez S.L."/>
            <person name="Kruys A."/>
            <person name="Hutchinson M.I."/>
            <person name="Powell A.J."/>
            <person name="Barry K."/>
            <person name="Miller A.N."/>
            <person name="Grigoriev I.V."/>
            <person name="Debuchy R."/>
            <person name="Gladieux P."/>
            <person name="Thoren M.H."/>
            <person name="Johannesson H."/>
        </authorList>
    </citation>
    <scope>NUCLEOTIDE SEQUENCE</scope>
    <source>
        <strain evidence="1">CBS 731.68</strain>
    </source>
</reference>
<dbReference type="AlphaFoldDB" id="A0AAN6TPI2"/>
<organism evidence="1 2">
    <name type="scientific">Parathielavia appendiculata</name>
    <dbReference type="NCBI Taxonomy" id="2587402"/>
    <lineage>
        <taxon>Eukaryota</taxon>
        <taxon>Fungi</taxon>
        <taxon>Dikarya</taxon>
        <taxon>Ascomycota</taxon>
        <taxon>Pezizomycotina</taxon>
        <taxon>Sordariomycetes</taxon>
        <taxon>Sordariomycetidae</taxon>
        <taxon>Sordariales</taxon>
        <taxon>Chaetomiaceae</taxon>
        <taxon>Parathielavia</taxon>
    </lineage>
</organism>
<sequence length="76" mass="7823">MGESRNQNAKGLLFCPTGNQSQSCTANGEDPGLADGLGETADVRSGQEAGAGARSLIPVTFEGQEAFPLCICRIAH</sequence>
<dbReference type="GeneID" id="87830940"/>
<keyword evidence="2" id="KW-1185">Reference proteome</keyword>
<proteinExistence type="predicted"/>
<dbReference type="RefSeq" id="XP_062642031.1">
    <property type="nucleotide sequence ID" value="XM_062794171.1"/>
</dbReference>
<comment type="caution">
    <text evidence="1">The sequence shown here is derived from an EMBL/GenBank/DDBJ whole genome shotgun (WGS) entry which is preliminary data.</text>
</comment>
<evidence type="ECO:0000313" key="1">
    <source>
        <dbReference type="EMBL" id="KAK4118258.1"/>
    </source>
</evidence>
<dbReference type="Proteomes" id="UP001302602">
    <property type="component" value="Unassembled WGS sequence"/>
</dbReference>
<protein>
    <submittedName>
        <fullName evidence="1">Uncharacterized protein</fullName>
    </submittedName>
</protein>
<accession>A0AAN6TPI2</accession>
<reference evidence="1" key="1">
    <citation type="journal article" date="2023" name="Mol. Phylogenet. Evol.">
        <title>Genome-scale phylogeny and comparative genomics of the fungal order Sordariales.</title>
        <authorList>
            <person name="Hensen N."/>
            <person name="Bonometti L."/>
            <person name="Westerberg I."/>
            <person name="Brannstrom I.O."/>
            <person name="Guillou S."/>
            <person name="Cros-Aarteil S."/>
            <person name="Calhoun S."/>
            <person name="Haridas S."/>
            <person name="Kuo A."/>
            <person name="Mondo S."/>
            <person name="Pangilinan J."/>
            <person name="Riley R."/>
            <person name="LaButti K."/>
            <person name="Andreopoulos B."/>
            <person name="Lipzen A."/>
            <person name="Chen C."/>
            <person name="Yan M."/>
            <person name="Daum C."/>
            <person name="Ng V."/>
            <person name="Clum A."/>
            <person name="Steindorff A."/>
            <person name="Ohm R.A."/>
            <person name="Martin F."/>
            <person name="Silar P."/>
            <person name="Natvig D.O."/>
            <person name="Lalanne C."/>
            <person name="Gautier V."/>
            <person name="Ament-Velasquez S.L."/>
            <person name="Kruys A."/>
            <person name="Hutchinson M.I."/>
            <person name="Powell A.J."/>
            <person name="Barry K."/>
            <person name="Miller A.N."/>
            <person name="Grigoriev I.V."/>
            <person name="Debuchy R."/>
            <person name="Gladieux P."/>
            <person name="Hiltunen Thoren M."/>
            <person name="Johannesson H."/>
        </authorList>
    </citation>
    <scope>NUCLEOTIDE SEQUENCE</scope>
    <source>
        <strain evidence="1">CBS 731.68</strain>
    </source>
</reference>
<name>A0AAN6TPI2_9PEZI</name>
<evidence type="ECO:0000313" key="2">
    <source>
        <dbReference type="Proteomes" id="UP001302602"/>
    </source>
</evidence>
<dbReference type="EMBL" id="MU853275">
    <property type="protein sequence ID" value="KAK4118258.1"/>
    <property type="molecule type" value="Genomic_DNA"/>
</dbReference>
<gene>
    <name evidence="1" type="ORF">N657DRAFT_651475</name>
</gene>